<protein>
    <submittedName>
        <fullName evidence="7">ABC transporter ATP-binding protein</fullName>
    </submittedName>
</protein>
<dbReference type="GO" id="GO:0005524">
    <property type="term" value="F:ATP binding"/>
    <property type="evidence" value="ECO:0007669"/>
    <property type="project" value="UniProtKB-KW"/>
</dbReference>
<evidence type="ECO:0000256" key="3">
    <source>
        <dbReference type="ARBA" id="ARBA00022741"/>
    </source>
</evidence>
<keyword evidence="4 7" id="KW-0067">ATP-binding</keyword>
<keyword evidence="5" id="KW-0029">Amino-acid transport</keyword>
<comment type="similarity">
    <text evidence="1">Belongs to the ABC transporter superfamily.</text>
</comment>
<feature type="domain" description="ABC transporter" evidence="6">
    <location>
        <begin position="6"/>
        <end position="237"/>
    </location>
</feature>
<evidence type="ECO:0000313" key="8">
    <source>
        <dbReference type="Proteomes" id="UP000657421"/>
    </source>
</evidence>
<evidence type="ECO:0000256" key="1">
    <source>
        <dbReference type="ARBA" id="ARBA00005417"/>
    </source>
</evidence>
<evidence type="ECO:0000256" key="4">
    <source>
        <dbReference type="ARBA" id="ARBA00022840"/>
    </source>
</evidence>
<dbReference type="EMBL" id="JACRSZ010000001">
    <property type="protein sequence ID" value="MBC8571848.1"/>
    <property type="molecule type" value="Genomic_DNA"/>
</dbReference>
<comment type="caution">
    <text evidence="7">The sequence shown here is derived from an EMBL/GenBank/DDBJ whole genome shotgun (WGS) entry which is preliminary data.</text>
</comment>
<dbReference type="PANTHER" id="PTHR43820">
    <property type="entry name" value="HIGH-AFFINITY BRANCHED-CHAIN AMINO ACID TRANSPORT ATP-BINDING PROTEIN LIVF"/>
    <property type="match status" value="1"/>
</dbReference>
<name>A0ABR7N628_9FIRM</name>
<proteinExistence type="inferred from homology"/>
<dbReference type="InterPro" id="IPR052156">
    <property type="entry name" value="BCAA_Transport_ATP-bd_LivF"/>
</dbReference>
<dbReference type="SUPFAM" id="SSF52540">
    <property type="entry name" value="P-loop containing nucleoside triphosphate hydrolases"/>
    <property type="match status" value="1"/>
</dbReference>
<evidence type="ECO:0000313" key="7">
    <source>
        <dbReference type="EMBL" id="MBC8571848.1"/>
    </source>
</evidence>
<evidence type="ECO:0000256" key="5">
    <source>
        <dbReference type="ARBA" id="ARBA00022970"/>
    </source>
</evidence>
<keyword evidence="3" id="KW-0547">Nucleotide-binding</keyword>
<dbReference type="SMART" id="SM00382">
    <property type="entry name" value="AAA"/>
    <property type="match status" value="1"/>
</dbReference>
<dbReference type="InterPro" id="IPR003439">
    <property type="entry name" value="ABC_transporter-like_ATP-bd"/>
</dbReference>
<dbReference type="Proteomes" id="UP000657421">
    <property type="component" value="Unassembled WGS sequence"/>
</dbReference>
<dbReference type="PANTHER" id="PTHR43820:SF4">
    <property type="entry name" value="HIGH-AFFINITY BRANCHED-CHAIN AMINO ACID TRANSPORT ATP-BINDING PROTEIN LIVF"/>
    <property type="match status" value="1"/>
</dbReference>
<keyword evidence="2" id="KW-0813">Transport</keyword>
<accession>A0ABR7N628</accession>
<dbReference type="InterPro" id="IPR017871">
    <property type="entry name" value="ABC_transporter-like_CS"/>
</dbReference>
<gene>
    <name evidence="7" type="ORF">H8716_01915</name>
</gene>
<dbReference type="Pfam" id="PF00005">
    <property type="entry name" value="ABC_tran"/>
    <property type="match status" value="1"/>
</dbReference>
<reference evidence="7 8" key="1">
    <citation type="submission" date="2020-08" db="EMBL/GenBank/DDBJ databases">
        <title>Genome public.</title>
        <authorList>
            <person name="Liu C."/>
            <person name="Sun Q."/>
        </authorList>
    </citation>
    <scope>NUCLEOTIDE SEQUENCE [LARGE SCALE GENOMIC DNA]</scope>
    <source>
        <strain evidence="7 8">NSJ-46</strain>
    </source>
</reference>
<dbReference type="PROSITE" id="PS00211">
    <property type="entry name" value="ABC_TRANSPORTER_1"/>
    <property type="match status" value="1"/>
</dbReference>
<dbReference type="CDD" id="cd03224">
    <property type="entry name" value="ABC_TM1139_LivF_branched"/>
    <property type="match status" value="1"/>
</dbReference>
<evidence type="ECO:0000256" key="2">
    <source>
        <dbReference type="ARBA" id="ARBA00022448"/>
    </source>
</evidence>
<dbReference type="Gene3D" id="3.40.50.300">
    <property type="entry name" value="P-loop containing nucleotide triphosphate hydrolases"/>
    <property type="match status" value="1"/>
</dbReference>
<dbReference type="RefSeq" id="WP_249306811.1">
    <property type="nucleotide sequence ID" value="NZ_JACRSZ010000001.1"/>
</dbReference>
<dbReference type="PROSITE" id="PS50893">
    <property type="entry name" value="ABC_TRANSPORTER_2"/>
    <property type="match status" value="1"/>
</dbReference>
<keyword evidence="8" id="KW-1185">Reference proteome</keyword>
<dbReference type="InterPro" id="IPR003593">
    <property type="entry name" value="AAA+_ATPase"/>
</dbReference>
<evidence type="ECO:0000259" key="6">
    <source>
        <dbReference type="PROSITE" id="PS50893"/>
    </source>
</evidence>
<sequence length="237" mass="26003">MAQELLRVEHLSAAYGGIHALHDISLEVEEGEIVAVLGANGAGKSTLLKCLSGEKKFLNGSITFDGKPLPSKPYQVVENGMVIVPEGRQIFYKLSVKDNLKVGCCLRNDKDGIRKDFERVYAMFPRLKERENQYGGLLSGGEQQMLAIARGLMAKPRLLMLDEPGLGLAPIIVNQIMDILKEVNEEGTTILLIEQNARKALKLCDRAYLMNVGNIVTEGTGKELLADSTLMEAYLGQ</sequence>
<organism evidence="7 8">
    <name type="scientific">Jingyaoa shaoxingensis</name>
    <dbReference type="NCBI Taxonomy" id="2763671"/>
    <lineage>
        <taxon>Bacteria</taxon>
        <taxon>Bacillati</taxon>
        <taxon>Bacillota</taxon>
        <taxon>Clostridia</taxon>
        <taxon>Lachnospirales</taxon>
        <taxon>Lachnospiraceae</taxon>
        <taxon>Jingyaoa</taxon>
    </lineage>
</organism>
<dbReference type="InterPro" id="IPR027417">
    <property type="entry name" value="P-loop_NTPase"/>
</dbReference>